<name>A0A848EE30_9PROT</name>
<accession>A0A848EE30</accession>
<evidence type="ECO:0000313" key="1">
    <source>
        <dbReference type="EMBL" id="NMJ41700.1"/>
    </source>
</evidence>
<keyword evidence="2" id="KW-1185">Reference proteome</keyword>
<dbReference type="EMBL" id="JABBKX010000003">
    <property type="protein sequence ID" value="NMJ41700.1"/>
    <property type="molecule type" value="Genomic_DNA"/>
</dbReference>
<protein>
    <submittedName>
        <fullName evidence="1">Uncharacterized protein</fullName>
    </submittedName>
</protein>
<reference evidence="1 2" key="1">
    <citation type="submission" date="2020-03" db="EMBL/GenBank/DDBJ databases">
        <authorList>
            <person name="Sun Q."/>
        </authorList>
    </citation>
    <scope>NUCLEOTIDE SEQUENCE [LARGE SCALE GENOMIC DNA]</scope>
    <source>
        <strain evidence="1 2">JC162</strain>
    </source>
</reference>
<dbReference type="AlphaFoldDB" id="A0A848EE30"/>
<dbReference type="RefSeq" id="WP_170053951.1">
    <property type="nucleotide sequence ID" value="NZ_JABBKX010000003.1"/>
</dbReference>
<dbReference type="Proteomes" id="UP000548582">
    <property type="component" value="Unassembled WGS sequence"/>
</dbReference>
<sequence length="65" mass="7271">MKDPGRTVADRFVRSMDAATGKGYRLGYEIARDEAAFLAIEAGRPDIAERIRALRPLPDRREPQG</sequence>
<gene>
    <name evidence="1" type="ORF">GWK16_10640</name>
</gene>
<organism evidence="1 2">
    <name type="scientific">Neoroseomonas marina</name>
    <dbReference type="NCBI Taxonomy" id="1232220"/>
    <lineage>
        <taxon>Bacteria</taxon>
        <taxon>Pseudomonadati</taxon>
        <taxon>Pseudomonadota</taxon>
        <taxon>Alphaproteobacteria</taxon>
        <taxon>Acetobacterales</taxon>
        <taxon>Acetobacteraceae</taxon>
        <taxon>Neoroseomonas</taxon>
    </lineage>
</organism>
<proteinExistence type="predicted"/>
<evidence type="ECO:0000313" key="2">
    <source>
        <dbReference type="Proteomes" id="UP000548582"/>
    </source>
</evidence>
<comment type="caution">
    <text evidence="1">The sequence shown here is derived from an EMBL/GenBank/DDBJ whole genome shotgun (WGS) entry which is preliminary data.</text>
</comment>